<gene>
    <name evidence="3" type="ORF">R3P38DRAFT_3292295</name>
</gene>
<proteinExistence type="predicted"/>
<keyword evidence="4" id="KW-1185">Reference proteome</keyword>
<dbReference type="AlphaFoldDB" id="A0AAV9ZK47"/>
<protein>
    <submittedName>
        <fullName evidence="3">Uncharacterized protein</fullName>
    </submittedName>
</protein>
<dbReference type="EMBL" id="JAWWNJ010000136">
    <property type="protein sequence ID" value="KAK6984547.1"/>
    <property type="molecule type" value="Genomic_DNA"/>
</dbReference>
<evidence type="ECO:0000256" key="2">
    <source>
        <dbReference type="SAM" id="MobiDB-lite"/>
    </source>
</evidence>
<feature type="coiled-coil region" evidence="1">
    <location>
        <begin position="347"/>
        <end position="381"/>
    </location>
</feature>
<organism evidence="3 4">
    <name type="scientific">Favolaschia claudopus</name>
    <dbReference type="NCBI Taxonomy" id="2862362"/>
    <lineage>
        <taxon>Eukaryota</taxon>
        <taxon>Fungi</taxon>
        <taxon>Dikarya</taxon>
        <taxon>Basidiomycota</taxon>
        <taxon>Agaricomycotina</taxon>
        <taxon>Agaricomycetes</taxon>
        <taxon>Agaricomycetidae</taxon>
        <taxon>Agaricales</taxon>
        <taxon>Marasmiineae</taxon>
        <taxon>Mycenaceae</taxon>
        <taxon>Favolaschia</taxon>
    </lineage>
</organism>
<feature type="region of interest" description="Disordered" evidence="2">
    <location>
        <begin position="726"/>
        <end position="748"/>
    </location>
</feature>
<evidence type="ECO:0000256" key="1">
    <source>
        <dbReference type="SAM" id="Coils"/>
    </source>
</evidence>
<dbReference type="Proteomes" id="UP001362999">
    <property type="component" value="Unassembled WGS sequence"/>
</dbReference>
<keyword evidence="1" id="KW-0175">Coiled coil</keyword>
<feature type="compositionally biased region" description="Polar residues" evidence="2">
    <location>
        <begin position="618"/>
        <end position="630"/>
    </location>
</feature>
<feature type="region of interest" description="Disordered" evidence="2">
    <location>
        <begin position="600"/>
        <end position="638"/>
    </location>
</feature>
<feature type="coiled-coil region" evidence="1">
    <location>
        <begin position="284"/>
        <end position="318"/>
    </location>
</feature>
<feature type="region of interest" description="Disordered" evidence="2">
    <location>
        <begin position="1"/>
        <end position="21"/>
    </location>
</feature>
<feature type="compositionally biased region" description="Basic and acidic residues" evidence="2">
    <location>
        <begin position="602"/>
        <end position="614"/>
    </location>
</feature>
<name>A0AAV9ZK47_9AGAR</name>
<comment type="caution">
    <text evidence="3">The sequence shown here is derived from an EMBL/GenBank/DDBJ whole genome shotgun (WGS) entry which is preliminary data.</text>
</comment>
<reference evidence="3 4" key="1">
    <citation type="journal article" date="2024" name="J Genomics">
        <title>Draft genome sequencing and assembly of Favolaschia claudopus CIRM-BRFM 2984 isolated from oak limbs.</title>
        <authorList>
            <person name="Navarro D."/>
            <person name="Drula E."/>
            <person name="Chaduli D."/>
            <person name="Cazenave R."/>
            <person name="Ahrendt S."/>
            <person name="Wang J."/>
            <person name="Lipzen A."/>
            <person name="Daum C."/>
            <person name="Barry K."/>
            <person name="Grigoriev I.V."/>
            <person name="Favel A."/>
            <person name="Rosso M.N."/>
            <person name="Martin F."/>
        </authorList>
    </citation>
    <scope>NUCLEOTIDE SEQUENCE [LARGE SCALE GENOMIC DNA]</scope>
    <source>
        <strain evidence="3 4">CIRM-BRFM 2984</strain>
    </source>
</reference>
<sequence>MDASTVAARHDSPFAEPDTPPPPVVLLLIHTDLKTAVLPGLLIHEDLGDYDHGPGHVDDPAPGSKKRVEALADDTSTQTVCYSDQDKKQIDLVYKLVTLSLLSLATFHSHRCSGLNEFYALNNYEDHWVTETILQRHLKNTTEKHKKALKAEGCLESRGAQPPNIFDSLELLFPRRARFGLLLNYQHTRFLPLLDFFDSEIHLRLAAQLRAPPRTSCNLYDAVRRQVALSLLGVRTGHADIPSKFRAVSTPDREYVDTVFQAARDAQQANVALTADIHALRTGLAAAQATMDQQAEVVKALQDELARKSRLISDMQQHEGQMEAQFLADQGKLDSMFSQYGGLVTQVTESQKLLMQRNEEVARLQAELTQTMDESIRLQAQNQIHVQVPKAPQIQTPPRRGRRANMAPVDIDSGTRTIEIPLDPIPIPEAKPKSKRRASVAPTPLLAEMLGTDVDTLGGLVDQFNELLQGVRLWEIQGVLQPQCPPLQKILRTATYAKFGVAQADDFGLHIPASKDVVAACERGVDPPEDSFQWDYSPGYTRSRLNDLMINKVVDHAIATDGPQGKITKNRVDRDFLVGLMYDKLKAYRGTWKKMQPQFNEETEHMETPQEARMRGAQQIQQHQLDTKSTSAKRRKYDDRHDTAVKTIDIKVLGGRSGDVATWKRLLQMIQLLGVAGMSFEAEDELIVGDLPSKLYRIKLCIWREPRVVDYLRFVDERTFLDKQTQPDPKAAARIRDPANGPGVAPAPRGLPKSLYNSEWLAKVTPGYMKELSISKKAFEFHCCQSASQRAIELAKQSKSPTFPTTPYFDGFIQNHLGIFGVHYGDPSFLLDIPPPSKATAPDGYRFNDGDFKRPLWIDPKFPYLVLLPRFNPFYGPLFSRLNPNEKTVPIVEVSVPGSSFGQFSSWWGLEQKIVDSWLYLESLLRLTLRTMMGLYGSRPAEAVYTFLSPISYCYTERNATSHSNAVKIALRSRDAFLPLMAEITLMFILLDARDIKD</sequence>
<evidence type="ECO:0000313" key="4">
    <source>
        <dbReference type="Proteomes" id="UP001362999"/>
    </source>
</evidence>
<accession>A0AAV9ZK47</accession>
<evidence type="ECO:0000313" key="3">
    <source>
        <dbReference type="EMBL" id="KAK6984547.1"/>
    </source>
</evidence>